<reference evidence="3" key="1">
    <citation type="submission" date="2019-06" db="EMBL/GenBank/DDBJ databases">
        <title>Draft genome sequence of the griseofulvin-producing fungus Xylaria cubensis strain G536.</title>
        <authorList>
            <person name="Mead M.E."/>
            <person name="Raja H.A."/>
            <person name="Steenwyk J.L."/>
            <person name="Knowles S.L."/>
            <person name="Oberlies N.H."/>
            <person name="Rokas A."/>
        </authorList>
    </citation>
    <scope>NUCLEOTIDE SEQUENCE [LARGE SCALE GENOMIC DNA]</scope>
    <source>
        <strain evidence="3">G536</strain>
    </source>
</reference>
<sequence length="341" mass="37733">MTAGESHDSPTITVPNLPNPTRVITTTNLENGISSFDNSFDESVSPVQNLKGALFRLAYTSDQAPQVLNGSDLDIYSGHLKNVPPLVVPGGGANVWYIDTPPGGESPLHRTISLDFVVVVEGEVQLTLDSGETRTLKPGDMIVQRGTTHKWTNLSKNKWSRMIGIMAASQPITLNDGTNLLHLAPRPVLVNSAPLTVPSKASQKTTMANNTAFNTATGTNNAWGISNQAVDADFDRWLVRQDTRNPTRNHEIMRNYIQNLNRISTNLPPLYSSYETFDAYTSKLQRIKHRMEILERMCASLNYMCPDLPGIQIDCQKELRETTSKVFMTPIAFRLCTISTD</sequence>
<gene>
    <name evidence="2" type="ORF">FHL15_006458</name>
</gene>
<dbReference type="Gene3D" id="2.60.120.10">
    <property type="entry name" value="Jelly Rolls"/>
    <property type="match status" value="1"/>
</dbReference>
<dbReference type="EMBL" id="VFLP01000035">
    <property type="protein sequence ID" value="TRX92531.1"/>
    <property type="molecule type" value="Genomic_DNA"/>
</dbReference>
<accession>A0A553HX54</accession>
<dbReference type="AlphaFoldDB" id="A0A553HX54"/>
<feature type="domain" description="Cupin type-2" evidence="1">
    <location>
        <begin position="98"/>
        <end position="156"/>
    </location>
</feature>
<organism evidence="2 3">
    <name type="scientific">Xylaria flabelliformis</name>
    <dbReference type="NCBI Taxonomy" id="2512241"/>
    <lineage>
        <taxon>Eukaryota</taxon>
        <taxon>Fungi</taxon>
        <taxon>Dikarya</taxon>
        <taxon>Ascomycota</taxon>
        <taxon>Pezizomycotina</taxon>
        <taxon>Sordariomycetes</taxon>
        <taxon>Xylariomycetidae</taxon>
        <taxon>Xylariales</taxon>
        <taxon>Xylariaceae</taxon>
        <taxon>Xylaria</taxon>
    </lineage>
</organism>
<evidence type="ECO:0000259" key="1">
    <source>
        <dbReference type="Pfam" id="PF07883"/>
    </source>
</evidence>
<dbReference type="PANTHER" id="PTHR36156:SF3">
    <property type="entry name" value="CUPIN 2 CONSERVED BARREL DOMAIN-CONTAINING PROTEIN"/>
    <property type="match status" value="1"/>
</dbReference>
<dbReference type="Proteomes" id="UP000319160">
    <property type="component" value="Unassembled WGS sequence"/>
</dbReference>
<dbReference type="InterPro" id="IPR047142">
    <property type="entry name" value="OryJ/VirC-like"/>
</dbReference>
<dbReference type="InterPro" id="IPR013096">
    <property type="entry name" value="Cupin_2"/>
</dbReference>
<dbReference type="PANTHER" id="PTHR36156">
    <property type="entry name" value="SLR2101 PROTEIN"/>
    <property type="match status" value="1"/>
</dbReference>
<dbReference type="STRING" id="2512241.A0A553HX54"/>
<protein>
    <recommendedName>
        <fullName evidence="1">Cupin type-2 domain-containing protein</fullName>
    </recommendedName>
</protein>
<name>A0A553HX54_9PEZI</name>
<keyword evidence="3" id="KW-1185">Reference proteome</keyword>
<dbReference type="SUPFAM" id="SSF51182">
    <property type="entry name" value="RmlC-like cupins"/>
    <property type="match status" value="1"/>
</dbReference>
<comment type="caution">
    <text evidence="2">The sequence shown here is derived from an EMBL/GenBank/DDBJ whole genome shotgun (WGS) entry which is preliminary data.</text>
</comment>
<dbReference type="OrthoDB" id="5840532at2759"/>
<evidence type="ECO:0000313" key="3">
    <source>
        <dbReference type="Proteomes" id="UP000319160"/>
    </source>
</evidence>
<dbReference type="Pfam" id="PF07883">
    <property type="entry name" value="Cupin_2"/>
    <property type="match status" value="1"/>
</dbReference>
<proteinExistence type="predicted"/>
<dbReference type="InterPro" id="IPR014710">
    <property type="entry name" value="RmlC-like_jellyroll"/>
</dbReference>
<dbReference type="CDD" id="cd02231">
    <property type="entry name" value="cupin_BLL6423-like"/>
    <property type="match status" value="1"/>
</dbReference>
<dbReference type="InterPro" id="IPR011051">
    <property type="entry name" value="RmlC_Cupin_sf"/>
</dbReference>
<evidence type="ECO:0000313" key="2">
    <source>
        <dbReference type="EMBL" id="TRX92531.1"/>
    </source>
</evidence>